<comment type="caution">
    <text evidence="3">The sequence shown here is derived from an EMBL/GenBank/DDBJ whole genome shotgun (WGS) entry which is preliminary data.</text>
</comment>
<sequence>MTSALQHDVDALVLRMQALSGTTSAHSNGEDARALSAMLIGDNRVLMAALQADRAAAHAAVGVLARAGEVSALSALLANLEIPLDDRSLLETAINAGLGGDMADTHKWMIDYDIVGQRIEMIESVVLPYLDAHCREKTLFRALKEYEAQSLALNTVLVDPQAIHDVIGVAREGGVSRTGGFSPASAAGATTRLLLPNKVFNILLRLSWTAQDYLFDLHERFDADELIAVARTLEKVVPVYLIPTHLGYPMGGGESFLYQTCRILSEFGVTCVWVSFLDPKSGWYTASSRTITPYYLDVRHGGGCSKEAIQQAVDEFRPDLIHAQGGTSDVAMEIAEENRLTTMIGYHFWHGLAELGASGNQHILDNITQHALRKGAPPQSRLIHKYVASEFMQEVYERLGGKEQLQVIHPISDAAQFLARREGLGEYVLQVNVCRLKGGDIFRDCVKALGEDIPFFGVRSEPGDNEYYDALQADVDARPLSRVVSYGNVREFYRGARIVIVPTLVDETFCRVAFEAAMNGIPVLCTANGYLPSMLGETGVFLPETSEQWIDTIGELFHDEERLRRIGEAQRARLTAMFGSDFSGFTSSAMRLIDSAATRNIGIFTVWGDLGLGNLSHVHAKLLRSAGYRVHIFSFQPYASIGKGLVRQQDPGDWSVPRNADSVYYSFNHREEVTVYELSQFVLTNNIHTLLVPEVCWQPNWERLFAIKISKLKICTIPMIEIVIRDEVPNHNRLTTTLFCTRLSEQALTAHGVHNGAFLGFGIGRPLPAERLQAKRERLAARSKIRFLHIAGHNPRTRKNTPQVMEAFAKALALRDDIELTVTSMDPLSSYYPHALPAGITVIDRSLARDEIASLYEAHDVSIQVSSHEGLGLGFYESIACGTPVVSLDAPPHNEIVLEGETGWLVPAMPMAMPDNDRSIVSAWRFDTFALTERILALTREQVDQVTATSAQVFRTRFDEVALLTRFLQVLPATQVVAPGAVALPQPGISPLEERVVTAEPVVNLPPPIAEPAAAEVPPPPRGPKIVVKRVLYLFLRRAYRSVKPLTGRLAQRFRTLMVEATGDLRQQVQSLAEVQDGTSRDLSAVARSLHETTHGIAQVQSAQLGAISSALEQMKAEQKAFAAAHAQALAGGQAQLSRELFAIAQMLRQELQGLASASGKLESSLAAKLESSLATQLESSLAAQFSSSLAGQLALIDRNVGFVKDRLATYAGPGAVLTYLRDESPLFVNTGDLGCPSPIVNGGVWEPENLAVLMSFVKSDTVFLDVGANVGYFTIAIGNRLGKRGRVYAFEPHPELTNLIERSIHLNSLEAVAKVVPCAVSDREGSLDLFYPEGHLGRGTASRTIDEPGRTVSVAARRIDDLLPAGLAVDLVKIDVEGHELPVLRGMEDVLRRSPDIKILFEKLESTDGDDMAIAELLGNYGLSLYGVGPNAVLVPLSGEAYRTWIGDVLAAPGAAVTQLVRTGFSIYPGQLYGEGENLGTRTRYHAQQDKIAFFGPDWHLQAGTWELRLHAGIDGPLRVSIVEEHCRVLAELDLDAAHPAGVFQLDHDVVHFELRAHLPVGTTVDLERIEFQRH</sequence>
<evidence type="ECO:0000259" key="2">
    <source>
        <dbReference type="Pfam" id="PF05050"/>
    </source>
</evidence>
<keyword evidence="3" id="KW-0489">Methyltransferase</keyword>
<reference evidence="4" key="1">
    <citation type="journal article" date="2019" name="Int. J. Syst. Evol. Microbiol.">
        <title>The Global Catalogue of Microorganisms (GCM) 10K type strain sequencing project: providing services to taxonomists for standard genome sequencing and annotation.</title>
        <authorList>
            <consortium name="The Broad Institute Genomics Platform"/>
            <consortium name="The Broad Institute Genome Sequencing Center for Infectious Disease"/>
            <person name="Wu L."/>
            <person name="Ma J."/>
        </authorList>
    </citation>
    <scope>NUCLEOTIDE SEQUENCE [LARGE SCALE GENOMIC DNA]</scope>
    <source>
        <strain evidence="4">CCUG 38813</strain>
    </source>
</reference>
<dbReference type="InterPro" id="IPR001296">
    <property type="entry name" value="Glyco_trans_1"/>
</dbReference>
<dbReference type="Pfam" id="PF05050">
    <property type="entry name" value="Methyltransf_21"/>
    <property type="match status" value="1"/>
</dbReference>
<dbReference type="Gene3D" id="3.40.50.150">
    <property type="entry name" value="Vaccinia Virus protein VP39"/>
    <property type="match status" value="1"/>
</dbReference>
<dbReference type="GO" id="GO:0032259">
    <property type="term" value="P:methylation"/>
    <property type="evidence" value="ECO:0007669"/>
    <property type="project" value="UniProtKB-KW"/>
</dbReference>
<dbReference type="SUPFAM" id="SSF53335">
    <property type="entry name" value="S-adenosyl-L-methionine-dependent methyltransferases"/>
    <property type="match status" value="1"/>
</dbReference>
<dbReference type="InterPro" id="IPR029063">
    <property type="entry name" value="SAM-dependent_MTases_sf"/>
</dbReference>
<dbReference type="Pfam" id="PF13692">
    <property type="entry name" value="Glyco_trans_1_4"/>
    <property type="match status" value="1"/>
</dbReference>
<protein>
    <submittedName>
        <fullName evidence="3">FkbM family methyltransferase</fullName>
    </submittedName>
</protein>
<organism evidence="3 4">
    <name type="scientific">Massilia jejuensis</name>
    <dbReference type="NCBI Taxonomy" id="648894"/>
    <lineage>
        <taxon>Bacteria</taxon>
        <taxon>Pseudomonadati</taxon>
        <taxon>Pseudomonadota</taxon>
        <taxon>Betaproteobacteria</taxon>
        <taxon>Burkholderiales</taxon>
        <taxon>Oxalobacteraceae</taxon>
        <taxon>Telluria group</taxon>
        <taxon>Massilia</taxon>
    </lineage>
</organism>
<dbReference type="CDD" id="cd03801">
    <property type="entry name" value="GT4_PimA-like"/>
    <property type="match status" value="2"/>
</dbReference>
<evidence type="ECO:0000313" key="4">
    <source>
        <dbReference type="Proteomes" id="UP001596031"/>
    </source>
</evidence>
<dbReference type="NCBIfam" id="TIGR01444">
    <property type="entry name" value="fkbM_fam"/>
    <property type="match status" value="1"/>
</dbReference>
<dbReference type="EMBL" id="JBHSMS010000036">
    <property type="protein sequence ID" value="MFC5511711.1"/>
    <property type="molecule type" value="Genomic_DNA"/>
</dbReference>
<dbReference type="InterPro" id="IPR052514">
    <property type="entry name" value="SAM-dependent_MTase"/>
</dbReference>
<accession>A0ABW0PGC1</accession>
<dbReference type="Gene3D" id="3.40.50.2000">
    <property type="entry name" value="Glycogen Phosphorylase B"/>
    <property type="match status" value="3"/>
</dbReference>
<evidence type="ECO:0000259" key="1">
    <source>
        <dbReference type="Pfam" id="PF00534"/>
    </source>
</evidence>
<dbReference type="Proteomes" id="UP001596031">
    <property type="component" value="Unassembled WGS sequence"/>
</dbReference>
<dbReference type="RefSeq" id="WP_379720873.1">
    <property type="nucleotide sequence ID" value="NZ_JBHSMS010000036.1"/>
</dbReference>
<gene>
    <name evidence="3" type="ORF">ACFPOU_11315</name>
</gene>
<evidence type="ECO:0000313" key="3">
    <source>
        <dbReference type="EMBL" id="MFC5511711.1"/>
    </source>
</evidence>
<feature type="domain" description="Methyltransferase FkbM" evidence="2">
    <location>
        <begin position="1266"/>
        <end position="1409"/>
    </location>
</feature>
<dbReference type="PANTHER" id="PTHR34203">
    <property type="entry name" value="METHYLTRANSFERASE, FKBM FAMILY PROTEIN"/>
    <property type="match status" value="1"/>
</dbReference>
<dbReference type="Pfam" id="PF00534">
    <property type="entry name" value="Glycos_transf_1"/>
    <property type="match status" value="1"/>
</dbReference>
<dbReference type="InterPro" id="IPR006342">
    <property type="entry name" value="FkbM_mtfrase"/>
</dbReference>
<feature type="domain" description="Glycosyl transferase family 1" evidence="1">
    <location>
        <begin position="484"/>
        <end position="572"/>
    </location>
</feature>
<dbReference type="SUPFAM" id="SSF53756">
    <property type="entry name" value="UDP-Glycosyltransferase/glycogen phosphorylase"/>
    <property type="match status" value="2"/>
</dbReference>
<keyword evidence="4" id="KW-1185">Reference proteome</keyword>
<dbReference type="PANTHER" id="PTHR34203:SF15">
    <property type="entry name" value="SLL1173 PROTEIN"/>
    <property type="match status" value="1"/>
</dbReference>
<name>A0ABW0PGC1_9BURK</name>
<keyword evidence="3" id="KW-0808">Transferase</keyword>
<proteinExistence type="predicted"/>
<dbReference type="GO" id="GO:0008168">
    <property type="term" value="F:methyltransferase activity"/>
    <property type="evidence" value="ECO:0007669"/>
    <property type="project" value="UniProtKB-KW"/>
</dbReference>